<comment type="caution">
    <text evidence="2">The sequence shown here is derived from an EMBL/GenBank/DDBJ whole genome shotgun (WGS) entry which is preliminary data.</text>
</comment>
<dbReference type="EMBL" id="CAKOFQ010008877">
    <property type="protein sequence ID" value="CAH2016351.1"/>
    <property type="molecule type" value="Genomic_DNA"/>
</dbReference>
<sequence>MMSNICNPILFLPLFQGISSMTHCLVYESSIVGS</sequence>
<accession>A0A9P0QB41</accession>
<proteinExistence type="predicted"/>
<evidence type="ECO:0000313" key="2">
    <source>
        <dbReference type="EMBL" id="CAH2016351.1"/>
    </source>
</evidence>
<name>A0A9P0QB41_ACAOB</name>
<protein>
    <submittedName>
        <fullName evidence="2">Uncharacterized protein</fullName>
    </submittedName>
</protein>
<reference evidence="2" key="1">
    <citation type="submission" date="2022-03" db="EMBL/GenBank/DDBJ databases">
        <authorList>
            <person name="Sayadi A."/>
        </authorList>
    </citation>
    <scope>NUCLEOTIDE SEQUENCE</scope>
</reference>
<dbReference type="EMBL" id="CAKOFQ010007633">
    <property type="protein sequence ID" value="CAH2005293.1"/>
    <property type="molecule type" value="Genomic_DNA"/>
</dbReference>
<evidence type="ECO:0000313" key="3">
    <source>
        <dbReference type="Proteomes" id="UP001152888"/>
    </source>
</evidence>
<dbReference type="Proteomes" id="UP001152888">
    <property type="component" value="Unassembled WGS sequence"/>
</dbReference>
<evidence type="ECO:0000313" key="1">
    <source>
        <dbReference type="EMBL" id="CAH2005293.1"/>
    </source>
</evidence>
<dbReference type="AlphaFoldDB" id="A0A9P0QB41"/>
<organism evidence="2 3">
    <name type="scientific">Acanthoscelides obtectus</name>
    <name type="common">Bean weevil</name>
    <name type="synonym">Bruchus obtectus</name>
    <dbReference type="NCBI Taxonomy" id="200917"/>
    <lineage>
        <taxon>Eukaryota</taxon>
        <taxon>Metazoa</taxon>
        <taxon>Ecdysozoa</taxon>
        <taxon>Arthropoda</taxon>
        <taxon>Hexapoda</taxon>
        <taxon>Insecta</taxon>
        <taxon>Pterygota</taxon>
        <taxon>Neoptera</taxon>
        <taxon>Endopterygota</taxon>
        <taxon>Coleoptera</taxon>
        <taxon>Polyphaga</taxon>
        <taxon>Cucujiformia</taxon>
        <taxon>Chrysomeloidea</taxon>
        <taxon>Chrysomelidae</taxon>
        <taxon>Bruchinae</taxon>
        <taxon>Bruchini</taxon>
        <taxon>Acanthoscelides</taxon>
    </lineage>
</organism>
<gene>
    <name evidence="1" type="ORF">ACAOBT_LOCUS28457</name>
    <name evidence="2" type="ORF">ACAOBT_LOCUS35302</name>
</gene>
<keyword evidence="3" id="KW-1185">Reference proteome</keyword>